<organism evidence="2 3">
    <name type="scientific">Acinetobacter tandoii</name>
    <dbReference type="NCBI Taxonomy" id="202954"/>
    <lineage>
        <taxon>Bacteria</taxon>
        <taxon>Pseudomonadati</taxon>
        <taxon>Pseudomonadota</taxon>
        <taxon>Gammaproteobacteria</taxon>
        <taxon>Moraxellales</taxon>
        <taxon>Moraxellaceae</taxon>
        <taxon>Acinetobacter</taxon>
    </lineage>
</organism>
<dbReference type="RefSeq" id="WP_104441667.1">
    <property type="nucleotide sequence ID" value="NZ_JBODRR010000045.1"/>
</dbReference>
<dbReference type="EMBL" id="VXLD01000001">
    <property type="protein sequence ID" value="KAB1859668.1"/>
    <property type="molecule type" value="Genomic_DNA"/>
</dbReference>
<dbReference type="AlphaFoldDB" id="A0A5N4WTK2"/>
<gene>
    <name evidence="2" type="ORF">F4W09_00635</name>
</gene>
<reference evidence="2 3" key="1">
    <citation type="submission" date="2019-09" db="EMBL/GenBank/DDBJ databases">
        <title>Draft genome sequence of Acinetobacter tandoii W4-4-4 isolated from environmental water sample.</title>
        <authorList>
            <person name="Wee S.K."/>
            <person name="Yan B."/>
            <person name="Mustaffa S.B."/>
            <person name="Yap E.P.H."/>
        </authorList>
    </citation>
    <scope>NUCLEOTIDE SEQUENCE [LARGE SCALE GENOMIC DNA]</scope>
    <source>
        <strain evidence="2 3">W4-4-4</strain>
    </source>
</reference>
<protein>
    <submittedName>
        <fullName evidence="2">Chemotaxis protein</fullName>
    </submittedName>
</protein>
<keyword evidence="1" id="KW-0175">Coiled coil</keyword>
<evidence type="ECO:0000313" key="2">
    <source>
        <dbReference type="EMBL" id="KAB1859668.1"/>
    </source>
</evidence>
<feature type="coiled-coil region" evidence="1">
    <location>
        <begin position="406"/>
        <end position="433"/>
    </location>
</feature>
<accession>A0A5N4WTK2</accession>
<dbReference type="Proteomes" id="UP000325788">
    <property type="component" value="Unassembled WGS sequence"/>
</dbReference>
<comment type="caution">
    <text evidence="2">The sequence shown here is derived from an EMBL/GenBank/DDBJ whole genome shotgun (WGS) entry which is preliminary data.</text>
</comment>
<sequence>MSYQTSIHFDPTALLIIKNEVDNSIKLVESAVSTLAEDHTLPFGIDDALNQFEQCAQVLVLIDMPNLGQIAQYAAELMRKIMAHPENINTQDVIALSEGTTMLKRYIEFICLREVKIPQFLLDTLNRLELALGKPLTHEGQHLESLLNHIEPTLQLAHVPTLEKSEYVHRLYKLALNKLLQQQETELDLQAIRIVGTYLAGLANQLPSQQYWGLVHVAFNQIDNLLFTDARLRSLIDIERNIAAFLQAPENFNASLKDLSNILSLCISQEDEISQNIREQLNIGEDALTDTQLQVFSRHLYGPDFNTMHNISELVTAEMAQIRNEIEYNYQTMSPEKTQELQTKIKELANIFKVLNLNEAYQDLSRQVEILNQSDVLKDENFAQQLMKSILSAMNSIGVLERHHTSNRLQHRVNNLNVSLDRLDEAHDALLNETKILVDHAAAALIQYLQDQFLGALGNLSTQLSEISGALLFLNASEGQQALKNAAQFVQQKIEASSSISEQEINYILDTLASAEMMIDNLKNKQPVLHSMFDVALSSSQKLNAEVVA</sequence>
<evidence type="ECO:0000313" key="3">
    <source>
        <dbReference type="Proteomes" id="UP000325788"/>
    </source>
</evidence>
<evidence type="ECO:0000256" key="1">
    <source>
        <dbReference type="SAM" id="Coils"/>
    </source>
</evidence>
<proteinExistence type="predicted"/>
<name>A0A5N4WTK2_9GAMM</name>